<feature type="transmembrane region" description="Helical" evidence="1">
    <location>
        <begin position="29"/>
        <end position="49"/>
    </location>
</feature>
<proteinExistence type="predicted"/>
<feature type="transmembrane region" description="Helical" evidence="1">
    <location>
        <begin position="61"/>
        <end position="84"/>
    </location>
</feature>
<evidence type="ECO:0000256" key="1">
    <source>
        <dbReference type="SAM" id="Phobius"/>
    </source>
</evidence>
<feature type="transmembrane region" description="Helical" evidence="1">
    <location>
        <begin position="141"/>
        <end position="161"/>
    </location>
</feature>
<accession>M2QSG2</accession>
<feature type="transmembrane region" description="Helical" evidence="1">
    <location>
        <begin position="225"/>
        <end position="250"/>
    </location>
</feature>
<feature type="transmembrane region" description="Helical" evidence="1">
    <location>
        <begin position="111"/>
        <end position="132"/>
    </location>
</feature>
<keyword evidence="1" id="KW-0812">Transmembrane</keyword>
<dbReference type="HOGENOM" id="CLU_044614_0_1_1"/>
<dbReference type="OrthoDB" id="2641762at2759"/>
<name>M2QSG2_CERS8</name>
<organism evidence="2 3">
    <name type="scientific">Ceriporiopsis subvermispora (strain B)</name>
    <name type="common">White-rot fungus</name>
    <name type="synonym">Gelatoporia subvermispora</name>
    <dbReference type="NCBI Taxonomy" id="914234"/>
    <lineage>
        <taxon>Eukaryota</taxon>
        <taxon>Fungi</taxon>
        <taxon>Dikarya</taxon>
        <taxon>Basidiomycota</taxon>
        <taxon>Agaricomycotina</taxon>
        <taxon>Agaricomycetes</taxon>
        <taxon>Polyporales</taxon>
        <taxon>Gelatoporiaceae</taxon>
        <taxon>Gelatoporia</taxon>
    </lineage>
</organism>
<dbReference type="EMBL" id="KB445801">
    <property type="protein sequence ID" value="EMD34970.1"/>
    <property type="molecule type" value="Genomic_DNA"/>
</dbReference>
<keyword evidence="3" id="KW-1185">Reference proteome</keyword>
<protein>
    <submittedName>
        <fullName evidence="2">Uncharacterized protein</fullName>
    </submittedName>
</protein>
<reference evidence="2 3" key="1">
    <citation type="journal article" date="2012" name="Proc. Natl. Acad. Sci. U.S.A.">
        <title>Comparative genomics of Ceriporiopsis subvermispora and Phanerochaete chrysosporium provide insight into selective ligninolysis.</title>
        <authorList>
            <person name="Fernandez-Fueyo E."/>
            <person name="Ruiz-Duenas F.J."/>
            <person name="Ferreira P."/>
            <person name="Floudas D."/>
            <person name="Hibbett D.S."/>
            <person name="Canessa P."/>
            <person name="Larrondo L.F."/>
            <person name="James T.Y."/>
            <person name="Seelenfreund D."/>
            <person name="Lobos S."/>
            <person name="Polanco R."/>
            <person name="Tello M."/>
            <person name="Honda Y."/>
            <person name="Watanabe T."/>
            <person name="Watanabe T."/>
            <person name="Ryu J.S."/>
            <person name="Kubicek C.P."/>
            <person name="Schmoll M."/>
            <person name="Gaskell J."/>
            <person name="Hammel K.E."/>
            <person name="St John F.J."/>
            <person name="Vanden Wymelenberg A."/>
            <person name="Sabat G."/>
            <person name="Splinter BonDurant S."/>
            <person name="Syed K."/>
            <person name="Yadav J.S."/>
            <person name="Doddapaneni H."/>
            <person name="Subramanian V."/>
            <person name="Lavin J.L."/>
            <person name="Oguiza J.A."/>
            <person name="Perez G."/>
            <person name="Pisabarro A.G."/>
            <person name="Ramirez L."/>
            <person name="Santoyo F."/>
            <person name="Master E."/>
            <person name="Coutinho P.M."/>
            <person name="Henrissat B."/>
            <person name="Lombard V."/>
            <person name="Magnuson J.K."/>
            <person name="Kuees U."/>
            <person name="Hori C."/>
            <person name="Igarashi K."/>
            <person name="Samejima M."/>
            <person name="Held B.W."/>
            <person name="Barry K.W."/>
            <person name="LaButti K.M."/>
            <person name="Lapidus A."/>
            <person name="Lindquist E.A."/>
            <person name="Lucas S.M."/>
            <person name="Riley R."/>
            <person name="Salamov A.A."/>
            <person name="Hoffmeister D."/>
            <person name="Schwenk D."/>
            <person name="Hadar Y."/>
            <person name="Yarden O."/>
            <person name="de Vries R.P."/>
            <person name="Wiebenga A."/>
            <person name="Stenlid J."/>
            <person name="Eastwood D."/>
            <person name="Grigoriev I.V."/>
            <person name="Berka R.M."/>
            <person name="Blanchette R.A."/>
            <person name="Kersten P."/>
            <person name="Martinez A.T."/>
            <person name="Vicuna R."/>
            <person name="Cullen D."/>
        </authorList>
    </citation>
    <scope>NUCLEOTIDE SEQUENCE [LARGE SCALE GENOMIC DNA]</scope>
    <source>
        <strain evidence="2 3">B</strain>
    </source>
</reference>
<evidence type="ECO:0000313" key="3">
    <source>
        <dbReference type="Proteomes" id="UP000016930"/>
    </source>
</evidence>
<dbReference type="Proteomes" id="UP000016930">
    <property type="component" value="Unassembled WGS sequence"/>
</dbReference>
<dbReference type="AlphaFoldDB" id="M2QSG2"/>
<sequence length="332" mass="36464">MSSAPTAANSSYATNEPADQLWFEQSVNAAVYIGAMAWGLHAAVFYQVMQAIVQDKSRRHYRWLPLVVILFVLALVNICCNIRFDELAWIDDRNYPGGPIGFLTGQSSHPLNIASVATSIIVLFFADLFLIYRCHVLWNKLYITLVLSAVLLASTVFSILHCIQAAKPTSGLWDDDLLSLSVPYASLAMSLNILLSLCLSWRLFDYRRRLPTSITPDAARYYGSIEALIVESALPYGLVSLVFVVLYGLQSTAANLFGPLLVQLEGIAPGLIIMRMVRGHSWSSNTLRQVGPSSAVFRGQLGRQMNAPGFEDVSMMTLGNNDVGTKHGAEVA</sequence>
<feature type="transmembrane region" description="Helical" evidence="1">
    <location>
        <begin position="181"/>
        <end position="204"/>
    </location>
</feature>
<keyword evidence="1" id="KW-0472">Membrane</keyword>
<gene>
    <name evidence="2" type="ORF">CERSUDRAFT_116494</name>
</gene>
<keyword evidence="1" id="KW-1133">Transmembrane helix</keyword>
<evidence type="ECO:0000313" key="2">
    <source>
        <dbReference type="EMBL" id="EMD34970.1"/>
    </source>
</evidence>